<dbReference type="Proteomes" id="UP000624244">
    <property type="component" value="Unassembled WGS sequence"/>
</dbReference>
<dbReference type="PANTHER" id="PTHR33112">
    <property type="entry name" value="DOMAIN PROTEIN, PUTATIVE-RELATED"/>
    <property type="match status" value="1"/>
</dbReference>
<sequence>MDVEPLPASSGDRVSYPSRIRQWMEVCNSSHGDICVPKPISQQPQNDGPQWLIDTHDQCIVPGISANHYLALSYTWPETRNSSTPAPRSLLLDAASIVDLQIPGCFSSSAIVELLPGVIKHAMSVTAALGERYLWVDRLCIVQNDAGTLDQVTRMDKIYAGAYLTIIAAAPDAMYQSDQLAEWPRFDILFKHSNPSGLSEDQVIRAMDYRYQNLRASRWATRGWTFQEQILCKRAVVFTEKGIFWDCQCCMWDGADLKPGQDHETISVSTDMGKRFMTRWWPDFSFYVDLICPYNGREFSYPQDALLGFSGVLSALSRSFPGKFISGVPSIFLDHVLLWQPFETAERRVDRGNSSSTSGGVSSLPSWAWCGWQCFVDPMSLRSGLAYMNEDQMRNRARSWQTQNLIDWRASNNLIQSELMSDPPFFGEHVKLSGSPDTLPEEWQSHHELGTEAPSYSHATDRKLLFRHPIPLSLDASRQPELCTTSYLTFETTSAMFLPATILRPLKSQEMVSWGDVKVSVFEDRMFALGPRDNKVPPVIVLKQPNGMFAGLLRHMNNDRINPNLPVELVAISTGSANTLDLEFSLEWNVFADLELYYTYGNVCKIIPFASPPITGQQKRALLFDTSMAFGEEAAKDDSNSALVPELSAIENEINDQVKLEMERHEERLVKLNATQEYRTRYEQKIWFNVRRKVLRERKQGKSVGDGAPGGAVCQFYNVLWIQRKDGVAYRVACGWVPKYVWEAHSKGPVKVVLG</sequence>
<organism evidence="2 3">
    <name type="scientific">Cochliobolus sativus</name>
    <name type="common">Common root rot and spot blotch fungus</name>
    <name type="synonym">Bipolaris sorokiniana</name>
    <dbReference type="NCBI Taxonomy" id="45130"/>
    <lineage>
        <taxon>Eukaryota</taxon>
        <taxon>Fungi</taxon>
        <taxon>Dikarya</taxon>
        <taxon>Ascomycota</taxon>
        <taxon>Pezizomycotina</taxon>
        <taxon>Dothideomycetes</taxon>
        <taxon>Pleosporomycetidae</taxon>
        <taxon>Pleosporales</taxon>
        <taxon>Pleosporineae</taxon>
        <taxon>Pleosporaceae</taxon>
        <taxon>Bipolaris</taxon>
    </lineage>
</organism>
<evidence type="ECO:0000313" key="3">
    <source>
        <dbReference type="Proteomes" id="UP000624244"/>
    </source>
</evidence>
<comment type="caution">
    <text evidence="2">The sequence shown here is derived from an EMBL/GenBank/DDBJ whole genome shotgun (WGS) entry which is preliminary data.</text>
</comment>
<evidence type="ECO:0000259" key="1">
    <source>
        <dbReference type="Pfam" id="PF06985"/>
    </source>
</evidence>
<name>A0A8H5ZH88_COCSA</name>
<gene>
    <name evidence="2" type="ORF">GGP41_006148</name>
</gene>
<accession>A0A8H5ZH88</accession>
<dbReference type="InterPro" id="IPR010730">
    <property type="entry name" value="HET"/>
</dbReference>
<dbReference type="Pfam" id="PF06985">
    <property type="entry name" value="HET"/>
    <property type="match status" value="1"/>
</dbReference>
<protein>
    <recommendedName>
        <fullName evidence="1">Heterokaryon incompatibility domain-containing protein</fullName>
    </recommendedName>
</protein>
<dbReference type="AlphaFoldDB" id="A0A8H5ZH88"/>
<dbReference type="PANTHER" id="PTHR33112:SF1">
    <property type="entry name" value="HETEROKARYON INCOMPATIBILITY DOMAIN-CONTAINING PROTEIN"/>
    <property type="match status" value="1"/>
</dbReference>
<dbReference type="EMBL" id="WNKQ01000009">
    <property type="protein sequence ID" value="KAF5849216.1"/>
    <property type="molecule type" value="Genomic_DNA"/>
</dbReference>
<reference evidence="2" key="1">
    <citation type="submission" date="2019-11" db="EMBL/GenBank/DDBJ databases">
        <title>Bipolaris sorokiniana Genome sequencing.</title>
        <authorList>
            <person name="Wang H."/>
        </authorList>
    </citation>
    <scope>NUCLEOTIDE SEQUENCE</scope>
</reference>
<evidence type="ECO:0000313" key="2">
    <source>
        <dbReference type="EMBL" id="KAF5849216.1"/>
    </source>
</evidence>
<proteinExistence type="predicted"/>
<feature type="domain" description="Heterokaryon incompatibility" evidence="1">
    <location>
        <begin position="69"/>
        <end position="228"/>
    </location>
</feature>